<dbReference type="AlphaFoldDB" id="A0A2P2M922"/>
<dbReference type="CDD" id="cd22162">
    <property type="entry name" value="F-box_AtSKIP3-like"/>
    <property type="match status" value="1"/>
</dbReference>
<dbReference type="EMBL" id="GGEC01046248">
    <property type="protein sequence ID" value="MBX26732.1"/>
    <property type="molecule type" value="Transcribed_RNA"/>
</dbReference>
<dbReference type="InterPro" id="IPR036047">
    <property type="entry name" value="F-box-like_dom_sf"/>
</dbReference>
<dbReference type="SUPFAM" id="SSF81383">
    <property type="entry name" value="F-box domain"/>
    <property type="match status" value="1"/>
</dbReference>
<organism evidence="2">
    <name type="scientific">Rhizophora mucronata</name>
    <name type="common">Asiatic mangrove</name>
    <dbReference type="NCBI Taxonomy" id="61149"/>
    <lineage>
        <taxon>Eukaryota</taxon>
        <taxon>Viridiplantae</taxon>
        <taxon>Streptophyta</taxon>
        <taxon>Embryophyta</taxon>
        <taxon>Tracheophyta</taxon>
        <taxon>Spermatophyta</taxon>
        <taxon>Magnoliopsida</taxon>
        <taxon>eudicotyledons</taxon>
        <taxon>Gunneridae</taxon>
        <taxon>Pentapetalae</taxon>
        <taxon>rosids</taxon>
        <taxon>fabids</taxon>
        <taxon>Malpighiales</taxon>
        <taxon>Rhizophoraceae</taxon>
        <taxon>Rhizophora</taxon>
    </lineage>
</organism>
<dbReference type="Gene3D" id="1.20.1280.50">
    <property type="match status" value="1"/>
</dbReference>
<accession>A0A2P2M922</accession>
<name>A0A2P2M922_RHIMU</name>
<protein>
    <submittedName>
        <fullName evidence="2">Uncharacterized protein LOC8274077</fullName>
    </submittedName>
</protein>
<dbReference type="SMART" id="SM00256">
    <property type="entry name" value="FBOX"/>
    <property type="match status" value="1"/>
</dbReference>
<evidence type="ECO:0000259" key="1">
    <source>
        <dbReference type="SMART" id="SM00256"/>
    </source>
</evidence>
<dbReference type="PANTHER" id="PTHR32278">
    <property type="entry name" value="F-BOX DOMAIN-CONTAINING PROTEIN"/>
    <property type="match status" value="1"/>
</dbReference>
<reference evidence="2" key="1">
    <citation type="submission" date="2018-02" db="EMBL/GenBank/DDBJ databases">
        <title>Rhizophora mucronata_Transcriptome.</title>
        <authorList>
            <person name="Meera S.P."/>
            <person name="Sreeshan A."/>
            <person name="Augustine A."/>
        </authorList>
    </citation>
    <scope>NUCLEOTIDE SEQUENCE</scope>
    <source>
        <tissue evidence="2">Leaf</tissue>
    </source>
</reference>
<proteinExistence type="predicted"/>
<evidence type="ECO:0000313" key="2">
    <source>
        <dbReference type="EMBL" id="MBX26732.1"/>
    </source>
</evidence>
<sequence length="115" mass="12201">MESDVGEGEGGCWALPEGCIAEVLSLTGPRDACRLSAVSSTFRSAADSDAVWERFLPPDYRSILSRSAGGSSLLASSSSSKKRLYFSICDNPILLDDGKKVISPCSSRALNLPEI</sequence>
<dbReference type="PANTHER" id="PTHR32278:SF143">
    <property type="entry name" value="F-BOX PROTEIN PP2-B1"/>
    <property type="match status" value="1"/>
</dbReference>
<dbReference type="Pfam" id="PF12937">
    <property type="entry name" value="F-box-like"/>
    <property type="match status" value="1"/>
</dbReference>
<feature type="domain" description="F-box" evidence="1">
    <location>
        <begin position="15"/>
        <end position="55"/>
    </location>
</feature>
<dbReference type="InterPro" id="IPR001810">
    <property type="entry name" value="F-box_dom"/>
</dbReference>